<proteinExistence type="predicted"/>
<keyword evidence="1" id="KW-1133">Transmembrane helix</keyword>
<evidence type="ECO:0000256" key="1">
    <source>
        <dbReference type="SAM" id="Phobius"/>
    </source>
</evidence>
<comment type="caution">
    <text evidence="2">The sequence shown here is derived from an EMBL/GenBank/DDBJ whole genome shotgun (WGS) entry which is preliminary data.</text>
</comment>
<keyword evidence="1" id="KW-0812">Transmembrane</keyword>
<dbReference type="EMBL" id="MLJW01001276">
    <property type="protein sequence ID" value="OIQ79093.1"/>
    <property type="molecule type" value="Genomic_DNA"/>
</dbReference>
<evidence type="ECO:0008006" key="3">
    <source>
        <dbReference type="Google" id="ProtNLM"/>
    </source>
</evidence>
<feature type="transmembrane region" description="Helical" evidence="1">
    <location>
        <begin position="47"/>
        <end position="72"/>
    </location>
</feature>
<dbReference type="AlphaFoldDB" id="A0A1J5QT59"/>
<accession>A0A1J5QT59</accession>
<keyword evidence="1" id="KW-0472">Membrane</keyword>
<protein>
    <recommendedName>
        <fullName evidence="3">DUF2970 domain-containing protein</fullName>
    </recommendedName>
</protein>
<name>A0A1J5QT59_9ZZZZ</name>
<reference evidence="2" key="1">
    <citation type="submission" date="2016-10" db="EMBL/GenBank/DDBJ databases">
        <title>Sequence of Gallionella enrichment culture.</title>
        <authorList>
            <person name="Poehlein A."/>
            <person name="Muehling M."/>
            <person name="Daniel R."/>
        </authorList>
    </citation>
    <scope>NUCLEOTIDE SEQUENCE</scope>
</reference>
<dbReference type="Pfam" id="PF11174">
    <property type="entry name" value="DUF2970"/>
    <property type="match status" value="1"/>
</dbReference>
<organism evidence="2">
    <name type="scientific">mine drainage metagenome</name>
    <dbReference type="NCBI Taxonomy" id="410659"/>
    <lineage>
        <taxon>unclassified sequences</taxon>
        <taxon>metagenomes</taxon>
        <taxon>ecological metagenomes</taxon>
    </lineage>
</organism>
<evidence type="ECO:0000313" key="2">
    <source>
        <dbReference type="EMBL" id="OIQ79093.1"/>
    </source>
</evidence>
<gene>
    <name evidence="2" type="ORF">GALL_391820</name>
</gene>
<sequence length="74" mass="8211">MSKPLQTGWQRLHVASFWRSIKIVSCAFFGIRKGSESQEDMARAEPLHIVVAGIGLAIAFVLSLIMLVQWVVAN</sequence>
<dbReference type="InterPro" id="IPR021344">
    <property type="entry name" value="DUF2970"/>
</dbReference>